<keyword evidence="4" id="KW-1185">Reference proteome</keyword>
<evidence type="ECO:0000313" key="3">
    <source>
        <dbReference type="EMBL" id="CAL4791366.1"/>
    </source>
</evidence>
<gene>
    <name evidence="2" type="ORF">C1SCF055_LOCUS29871</name>
</gene>
<feature type="compositionally biased region" description="Acidic residues" evidence="1">
    <location>
        <begin position="641"/>
        <end position="659"/>
    </location>
</feature>
<accession>A0A9P1D586</accession>
<dbReference type="EMBL" id="CAMXCT010003355">
    <property type="protein sequence ID" value="CAI4004054.1"/>
    <property type="molecule type" value="Genomic_DNA"/>
</dbReference>
<evidence type="ECO:0000256" key="1">
    <source>
        <dbReference type="SAM" id="MobiDB-lite"/>
    </source>
</evidence>
<evidence type="ECO:0000313" key="2">
    <source>
        <dbReference type="EMBL" id="CAI4004054.1"/>
    </source>
</evidence>
<feature type="compositionally biased region" description="Acidic residues" evidence="1">
    <location>
        <begin position="8"/>
        <end position="18"/>
    </location>
</feature>
<reference evidence="2" key="1">
    <citation type="submission" date="2022-10" db="EMBL/GenBank/DDBJ databases">
        <authorList>
            <person name="Chen Y."/>
            <person name="Dougan E. K."/>
            <person name="Chan C."/>
            <person name="Rhodes N."/>
            <person name="Thang M."/>
        </authorList>
    </citation>
    <scope>NUCLEOTIDE SEQUENCE</scope>
</reference>
<name>A0A9P1D586_9DINO</name>
<dbReference type="Proteomes" id="UP001152797">
    <property type="component" value="Unassembled WGS sequence"/>
</dbReference>
<organism evidence="2">
    <name type="scientific">Cladocopium goreaui</name>
    <dbReference type="NCBI Taxonomy" id="2562237"/>
    <lineage>
        <taxon>Eukaryota</taxon>
        <taxon>Sar</taxon>
        <taxon>Alveolata</taxon>
        <taxon>Dinophyceae</taxon>
        <taxon>Suessiales</taxon>
        <taxon>Symbiodiniaceae</taxon>
        <taxon>Cladocopium</taxon>
    </lineage>
</organism>
<evidence type="ECO:0000313" key="4">
    <source>
        <dbReference type="Proteomes" id="UP001152797"/>
    </source>
</evidence>
<proteinExistence type="predicted"/>
<dbReference type="EMBL" id="CAMXCT030003355">
    <property type="protein sequence ID" value="CAL4791366.1"/>
    <property type="molecule type" value="Genomic_DNA"/>
</dbReference>
<protein>
    <submittedName>
        <fullName evidence="3">Tyr recombinase domain-containing protein</fullName>
    </submittedName>
</protein>
<dbReference type="OrthoDB" id="445524at2759"/>
<feature type="region of interest" description="Disordered" evidence="1">
    <location>
        <begin position="1"/>
        <end position="59"/>
    </location>
</feature>
<reference evidence="3 4" key="2">
    <citation type="submission" date="2024-05" db="EMBL/GenBank/DDBJ databases">
        <authorList>
            <person name="Chen Y."/>
            <person name="Shah S."/>
            <person name="Dougan E. K."/>
            <person name="Thang M."/>
            <person name="Chan C."/>
        </authorList>
    </citation>
    <scope>NUCLEOTIDE SEQUENCE [LARGE SCALE GENOMIC DNA]</scope>
</reference>
<sequence length="718" mass="79238">MPVQSTDICDDDTVDDGDGQSALRGFRKRWASRDTASGAGSHVDDARSDTSAGKGSDKEVDFDVGQLPVIDMNVVDVAHDDLTEHVQAIAGSKRQKIHDFERDALKNTNLQVFKYPWERGRLKKFFSNEPLVSVRTPSLKPGGRNFVGLELQVDASGRVSATTSVEQVQKSGSVFSSIVRKLDDVPVVQDRDAQRKRAIEGWWNLLAFSLVSSTIGLKVSVEATIDTVVQCAHKILDAVFAVKSPGTLMRRLYSIQSFEEWCVDKFSEHWLPVTEFRAWQYVCFLKDSNAAPTKAGSFLEALRFSWYLLGVEGSGECEQLDEVLRLHETLADASQPLGDRVFAGHMLHMLYGRARWSDFSCVTDLFIDSDCQYLECSTRYHKGGRSAEMKSRLLPIVAPAKGVDHSNWAVQYLQVRKLAGLELMPDQHGPMLPAPLNEQATCWAARALTSEEGSAFLRKVLDAPKTTSRRLSTHSMKSTVLSWASKYGLPDTSRAVLARHVSSVATATAVYSRDLLSPVLREMDSMLLAIRSGLFHPDRTRSGMMTPVGMAQAAPLTPFGRGLAPLPATPQPAPLTPFGRGVPPVHVESLQEKAEKIQSEIPLETQTPLGEWEAVDDLFGRSPVPAEKDASPADIGNADSETTEDDSVQSSSESEEDGEQDARHFNYDPPSDFYINVKSLVVHCCRNPGVLKCGRRVTPNFSKVYELNGIRCSRCFDV</sequence>
<dbReference type="AlphaFoldDB" id="A0A9P1D586"/>
<feature type="region of interest" description="Disordered" evidence="1">
    <location>
        <begin position="621"/>
        <end position="667"/>
    </location>
</feature>
<dbReference type="EMBL" id="CAMXCT020003355">
    <property type="protein sequence ID" value="CAL1157429.1"/>
    <property type="molecule type" value="Genomic_DNA"/>
</dbReference>
<comment type="caution">
    <text evidence="2">The sequence shown here is derived from an EMBL/GenBank/DDBJ whole genome shotgun (WGS) entry which is preliminary data.</text>
</comment>